<dbReference type="AlphaFoldDB" id="A0A5B7D6Y0"/>
<gene>
    <name evidence="2" type="ORF">E2C01_009897</name>
</gene>
<reference evidence="2 3" key="1">
    <citation type="submission" date="2019-05" db="EMBL/GenBank/DDBJ databases">
        <title>Another draft genome of Portunus trituberculatus and its Hox gene families provides insights of decapod evolution.</title>
        <authorList>
            <person name="Jeong J.-H."/>
            <person name="Song I."/>
            <person name="Kim S."/>
            <person name="Choi T."/>
            <person name="Kim D."/>
            <person name="Ryu S."/>
            <person name="Kim W."/>
        </authorList>
    </citation>
    <scope>NUCLEOTIDE SEQUENCE [LARGE SCALE GENOMIC DNA]</scope>
    <source>
        <tissue evidence="2">Muscle</tissue>
    </source>
</reference>
<name>A0A5B7D6Y0_PORTR</name>
<evidence type="ECO:0000256" key="1">
    <source>
        <dbReference type="SAM" id="MobiDB-lite"/>
    </source>
</evidence>
<proteinExistence type="predicted"/>
<protein>
    <submittedName>
        <fullName evidence="2">Uncharacterized protein</fullName>
    </submittedName>
</protein>
<feature type="region of interest" description="Disordered" evidence="1">
    <location>
        <begin position="1"/>
        <end position="34"/>
    </location>
</feature>
<dbReference type="Proteomes" id="UP000324222">
    <property type="component" value="Unassembled WGS sequence"/>
</dbReference>
<organism evidence="2 3">
    <name type="scientific">Portunus trituberculatus</name>
    <name type="common">Swimming crab</name>
    <name type="synonym">Neptunus trituberculatus</name>
    <dbReference type="NCBI Taxonomy" id="210409"/>
    <lineage>
        <taxon>Eukaryota</taxon>
        <taxon>Metazoa</taxon>
        <taxon>Ecdysozoa</taxon>
        <taxon>Arthropoda</taxon>
        <taxon>Crustacea</taxon>
        <taxon>Multicrustacea</taxon>
        <taxon>Malacostraca</taxon>
        <taxon>Eumalacostraca</taxon>
        <taxon>Eucarida</taxon>
        <taxon>Decapoda</taxon>
        <taxon>Pleocyemata</taxon>
        <taxon>Brachyura</taxon>
        <taxon>Eubrachyura</taxon>
        <taxon>Portunoidea</taxon>
        <taxon>Portunidae</taxon>
        <taxon>Portuninae</taxon>
        <taxon>Portunus</taxon>
    </lineage>
</organism>
<evidence type="ECO:0000313" key="3">
    <source>
        <dbReference type="Proteomes" id="UP000324222"/>
    </source>
</evidence>
<dbReference type="EMBL" id="VSRR010000556">
    <property type="protein sequence ID" value="MPC17052.1"/>
    <property type="molecule type" value="Genomic_DNA"/>
</dbReference>
<comment type="caution">
    <text evidence="2">The sequence shown here is derived from an EMBL/GenBank/DDBJ whole genome shotgun (WGS) entry which is preliminary data.</text>
</comment>
<accession>A0A5B7D6Y0</accession>
<evidence type="ECO:0000313" key="2">
    <source>
        <dbReference type="EMBL" id="MPC17052.1"/>
    </source>
</evidence>
<sequence length="94" mass="10361">MPPGHRSSTHIHCHDSHAGPRSHPQLTRIKLDHHDPPRASTFTLAWCAPHSVPVAMGPRLVVCPHPALLPTPACLPPWHCVRTQGQMETLVVNE</sequence>
<keyword evidence="3" id="KW-1185">Reference proteome</keyword>